<dbReference type="PANTHER" id="PTHR34512">
    <property type="entry name" value="CELL SURFACE PROTEIN"/>
    <property type="match status" value="1"/>
</dbReference>
<protein>
    <submittedName>
        <fullName evidence="2">Putative pyrroloquinoline-quinone binding quinoprotein</fullName>
    </submittedName>
</protein>
<dbReference type="SUPFAM" id="SSF50998">
    <property type="entry name" value="Quinoprotein alcohol dehydrogenase-like"/>
    <property type="match status" value="1"/>
</dbReference>
<dbReference type="AlphaFoldDB" id="A0A316AQ62"/>
<evidence type="ECO:0000313" key="3">
    <source>
        <dbReference type="Proteomes" id="UP000245880"/>
    </source>
</evidence>
<proteinExistence type="predicted"/>
<dbReference type="InterPro" id="IPR018391">
    <property type="entry name" value="PQQ_b-propeller_rpt"/>
</dbReference>
<dbReference type="InterPro" id="IPR002372">
    <property type="entry name" value="PQQ_rpt_dom"/>
</dbReference>
<sequence>MTRKLILPFFVQLSVLLLSCSPNKVQTKYDHEGVVTQLPYLWRSSISDGTVGTKLYLGYTIKDNSILCEIKQKSTISDPNWESSIALKSVKTGKDIWIWNDLFDKELIRTLNDDIVIENDKIWIHDLMADYCIDARDGKTIWKTLRTFPSYSEACNIGDQYFFAANGIQSSLHEKRADSFFRYLINGKGFIEIGQPLYSDRYKSSNNNYFGSIKNITAFSRDKSDFLVVPFVEQGPATGSSANYNPIQTFYGLFNITEGVWIYERIPLSEKEEGGIMGIKPIIQGDKVYLTSAAYVYCFNVLNGEQIWKKKLTNDFSAVLDMILAEDKLLLNLFNAKLYCVDAQTGKLLWTQKSSGISGDLYHQNGVVYWIPLGNLRAVDLETGKLLWNLDTIERESVKSNKSEWHGFVTGIPGKNGEKGKIFATSDHYLYCFEAIR</sequence>
<dbReference type="Pfam" id="PF13360">
    <property type="entry name" value="PQQ_2"/>
    <property type="match status" value="1"/>
</dbReference>
<evidence type="ECO:0000313" key="2">
    <source>
        <dbReference type="EMBL" id="PWJ59638.1"/>
    </source>
</evidence>
<dbReference type="PANTHER" id="PTHR34512:SF30">
    <property type="entry name" value="OUTER MEMBRANE PROTEIN ASSEMBLY FACTOR BAMB"/>
    <property type="match status" value="1"/>
</dbReference>
<dbReference type="SMART" id="SM00564">
    <property type="entry name" value="PQQ"/>
    <property type="match status" value="3"/>
</dbReference>
<evidence type="ECO:0000259" key="1">
    <source>
        <dbReference type="Pfam" id="PF13360"/>
    </source>
</evidence>
<dbReference type="EMBL" id="QGDT01000002">
    <property type="protein sequence ID" value="PWJ59638.1"/>
    <property type="molecule type" value="Genomic_DNA"/>
</dbReference>
<gene>
    <name evidence="2" type="ORF">CLV98_102472</name>
</gene>
<dbReference type="Gene3D" id="2.130.10.10">
    <property type="entry name" value="YVTN repeat-like/Quinoprotein amine dehydrogenase"/>
    <property type="match status" value="1"/>
</dbReference>
<reference evidence="2 3" key="1">
    <citation type="submission" date="2018-03" db="EMBL/GenBank/DDBJ databases">
        <title>Genomic Encyclopedia of Archaeal and Bacterial Type Strains, Phase II (KMG-II): from individual species to whole genera.</title>
        <authorList>
            <person name="Goeker M."/>
        </authorList>
    </citation>
    <scope>NUCLEOTIDE SEQUENCE [LARGE SCALE GENOMIC DNA]</scope>
    <source>
        <strain evidence="2 3">DSM 100346</strain>
    </source>
</reference>
<feature type="domain" description="Pyrrolo-quinoline quinone repeat" evidence="1">
    <location>
        <begin position="294"/>
        <end position="396"/>
    </location>
</feature>
<dbReference type="Proteomes" id="UP000245880">
    <property type="component" value="Unassembled WGS sequence"/>
</dbReference>
<accession>A0A316AQ62</accession>
<name>A0A316AQ62_9BACT</name>
<keyword evidence="3" id="KW-1185">Reference proteome</keyword>
<dbReference type="InterPro" id="IPR011047">
    <property type="entry name" value="Quinoprotein_ADH-like_sf"/>
</dbReference>
<dbReference type="PROSITE" id="PS51257">
    <property type="entry name" value="PROKAR_LIPOPROTEIN"/>
    <property type="match status" value="1"/>
</dbReference>
<organism evidence="2 3">
    <name type="scientific">Dyadobacter jejuensis</name>
    <dbReference type="NCBI Taxonomy" id="1082580"/>
    <lineage>
        <taxon>Bacteria</taxon>
        <taxon>Pseudomonadati</taxon>
        <taxon>Bacteroidota</taxon>
        <taxon>Cytophagia</taxon>
        <taxon>Cytophagales</taxon>
        <taxon>Spirosomataceae</taxon>
        <taxon>Dyadobacter</taxon>
    </lineage>
</organism>
<dbReference type="InterPro" id="IPR015943">
    <property type="entry name" value="WD40/YVTN_repeat-like_dom_sf"/>
</dbReference>
<comment type="caution">
    <text evidence="2">The sequence shown here is derived from an EMBL/GenBank/DDBJ whole genome shotgun (WGS) entry which is preliminary data.</text>
</comment>